<evidence type="ECO:0000313" key="4">
    <source>
        <dbReference type="Proteomes" id="UP000326837"/>
    </source>
</evidence>
<evidence type="ECO:0000313" key="3">
    <source>
        <dbReference type="EMBL" id="BBO31523.1"/>
    </source>
</evidence>
<dbReference type="InterPro" id="IPR005031">
    <property type="entry name" value="COQ10_START"/>
</dbReference>
<dbReference type="Proteomes" id="UP000326837">
    <property type="component" value="Chromosome"/>
</dbReference>
<dbReference type="EMBL" id="AP021861">
    <property type="protein sequence ID" value="BBO31523.1"/>
    <property type="molecule type" value="Genomic_DNA"/>
</dbReference>
<name>A0A5K7XB09_9BACT</name>
<evidence type="ECO:0000256" key="1">
    <source>
        <dbReference type="ARBA" id="ARBA00008918"/>
    </source>
</evidence>
<evidence type="ECO:0000259" key="2">
    <source>
        <dbReference type="Pfam" id="PF03364"/>
    </source>
</evidence>
<proteinExistence type="inferred from homology"/>
<dbReference type="AlphaFoldDB" id="A0A5K7XB09"/>
<dbReference type="SUPFAM" id="SSF55961">
    <property type="entry name" value="Bet v1-like"/>
    <property type="match status" value="1"/>
</dbReference>
<gene>
    <name evidence="3" type="ORF">PLANPX_1135</name>
</gene>
<feature type="domain" description="Coenzyme Q-binding protein COQ10 START" evidence="2">
    <location>
        <begin position="21"/>
        <end position="135"/>
    </location>
</feature>
<accession>A0A5K7XB09</accession>
<dbReference type="Pfam" id="PF03364">
    <property type="entry name" value="Polyketide_cyc"/>
    <property type="match status" value="1"/>
</dbReference>
<reference evidence="4" key="1">
    <citation type="submission" date="2019-10" db="EMBL/GenBank/DDBJ databases">
        <title>Lacipirellula parvula gen. nov., sp. nov., representing a lineage of planctomycetes widespread in freshwater anoxic habitats, and description of the family Lacipirellulaceae.</title>
        <authorList>
            <person name="Dedysh S.N."/>
            <person name="Kulichevskaya I.S."/>
            <person name="Beletsky A.V."/>
            <person name="Rakitin A.L."/>
            <person name="Mardanov A.V."/>
            <person name="Ivanova A.A."/>
            <person name="Saltykova V.X."/>
            <person name="Rijpstra W.I.C."/>
            <person name="Sinninghe Damste J.S."/>
            <person name="Ravin N.V."/>
        </authorList>
    </citation>
    <scope>NUCLEOTIDE SEQUENCE [LARGE SCALE GENOMIC DNA]</scope>
    <source>
        <strain evidence="4">PX69</strain>
    </source>
</reference>
<dbReference type="Gene3D" id="3.30.530.20">
    <property type="match status" value="1"/>
</dbReference>
<sequence length="156" mass="18276">MDEMTIERAPGGYRLQAECIVPRPLAEVFDFFSAAANLERITPPLVQFHVVTPQPIVMRQGLLIDYKLRIHGLPIKWQSEITAWEPQRRFVDEQRRGPYKFWRHEHLFEPCDGGTRVIDEVHYGVPGGRLIHWLAVGRDVRRIFAYRQAKLKELFA</sequence>
<keyword evidence="4" id="KW-1185">Reference proteome</keyword>
<protein>
    <submittedName>
        <fullName evidence="3">Cell division inhibitor</fullName>
    </submittedName>
</protein>
<dbReference type="KEGG" id="lpav:PLANPX_1135"/>
<organism evidence="3 4">
    <name type="scientific">Lacipirellula parvula</name>
    <dbReference type="NCBI Taxonomy" id="2650471"/>
    <lineage>
        <taxon>Bacteria</taxon>
        <taxon>Pseudomonadati</taxon>
        <taxon>Planctomycetota</taxon>
        <taxon>Planctomycetia</taxon>
        <taxon>Pirellulales</taxon>
        <taxon>Lacipirellulaceae</taxon>
        <taxon>Lacipirellula</taxon>
    </lineage>
</organism>
<comment type="similarity">
    <text evidence="1">Belongs to the ribosome association toxin RatA family.</text>
</comment>
<dbReference type="CDD" id="cd07820">
    <property type="entry name" value="SRPBCC_3"/>
    <property type="match status" value="1"/>
</dbReference>
<dbReference type="InterPro" id="IPR023393">
    <property type="entry name" value="START-like_dom_sf"/>
</dbReference>